<evidence type="ECO:0000259" key="5">
    <source>
        <dbReference type="PROSITE" id="PS51192"/>
    </source>
</evidence>
<protein>
    <recommendedName>
        <fullName evidence="4">ATP-dependent RNA helicase</fullName>
        <ecNumber evidence="4">3.6.4.13</ecNumber>
    </recommendedName>
</protein>
<dbReference type="GO" id="GO:0003723">
    <property type="term" value="F:RNA binding"/>
    <property type="evidence" value="ECO:0007669"/>
    <property type="project" value="UniProtKB-UniRule"/>
</dbReference>
<accession>A0A6A5BTR8</accession>
<keyword evidence="7" id="KW-1185">Reference proteome</keyword>
<dbReference type="GO" id="GO:0005524">
    <property type="term" value="F:ATP binding"/>
    <property type="evidence" value="ECO:0007669"/>
    <property type="project" value="UniProtKB-UniRule"/>
</dbReference>
<evidence type="ECO:0000256" key="3">
    <source>
        <dbReference type="ARBA" id="ARBA00022840"/>
    </source>
</evidence>
<evidence type="ECO:0000256" key="4">
    <source>
        <dbReference type="RuleBase" id="RU365068"/>
    </source>
</evidence>
<dbReference type="SUPFAM" id="SSF52540">
    <property type="entry name" value="P-loop containing nucleoside triphosphate hydrolases"/>
    <property type="match status" value="2"/>
</dbReference>
<organism evidence="6 7">
    <name type="scientific">Naegleria fowleri</name>
    <name type="common">Brain eating amoeba</name>
    <dbReference type="NCBI Taxonomy" id="5763"/>
    <lineage>
        <taxon>Eukaryota</taxon>
        <taxon>Discoba</taxon>
        <taxon>Heterolobosea</taxon>
        <taxon>Tetramitia</taxon>
        <taxon>Eutetramitia</taxon>
        <taxon>Vahlkampfiidae</taxon>
        <taxon>Naegleria</taxon>
    </lineage>
</organism>
<keyword evidence="2 4" id="KW-0378">Hydrolase</keyword>
<dbReference type="VEuPathDB" id="AmoebaDB:FDP41_004625"/>
<keyword evidence="3 4" id="KW-0067">ATP-binding</keyword>
<dbReference type="GO" id="GO:0003724">
    <property type="term" value="F:RNA helicase activity"/>
    <property type="evidence" value="ECO:0007669"/>
    <property type="project" value="UniProtKB-EC"/>
</dbReference>
<dbReference type="InterPro" id="IPR027417">
    <property type="entry name" value="P-loop_NTPase"/>
</dbReference>
<dbReference type="Gene3D" id="3.40.50.300">
    <property type="entry name" value="P-loop containing nucleotide triphosphate hydrolases"/>
    <property type="match status" value="2"/>
</dbReference>
<dbReference type="SMART" id="SM00487">
    <property type="entry name" value="DEXDc"/>
    <property type="match status" value="1"/>
</dbReference>
<dbReference type="OrthoDB" id="10253565at2759"/>
<sequence>MKSFTKLCSRSLSTAALWKTHSSVRFYQIDLGKVASTFAIPSLTSFQNKALEVVSSSENDKDVLIQAPLYSGKTLSYLIPTFEVVTKAIREERWKERPGFRALIIVPSREAALAVGRQVDQYINSLPESERPNISVEKPSLEVYNRNASIKQGHEIIEEYNDYEAYEHSQTRRENVYGLSYAITCGGKSLEKEITLLDASEPEIIIATPGRLLEHLKNSDYFRNVKIVIVDDCSMFKGSMASMMDQIFTPENISPNAKRIFINDTEGVFSKFLRNSENVEVLTSEETITKHNVKQSIIKTQNTAEQLKVLYGILSENKHKKVAVFGDSAKIIHAHYLMAENNLFSSLISSRISPTRAMTAFSYFNELENGIAFCSNIACPMNPNVDLVIHLDAPATQQVYEARVSRAYGKSNSQSIVLISSSTQNVPEYLSSVSSSPAPSGSNSEFVIKPLRVAKVHQENGYYLLLNLVTKYAESEIDKKAAVENAITTLKELGFSEDLPKISRHTAIKVGFEKEFLEAGLLMP</sequence>
<dbReference type="Pfam" id="PF00270">
    <property type="entry name" value="DEAD"/>
    <property type="match status" value="2"/>
</dbReference>
<comment type="function">
    <text evidence="4">RNA helicase.</text>
</comment>
<keyword evidence="4" id="KW-0347">Helicase</keyword>
<name>A0A6A5BTR8_NAEFO</name>
<dbReference type="AlphaFoldDB" id="A0A6A5BTR8"/>
<comment type="catalytic activity">
    <reaction evidence="4">
        <text>ATP + H2O = ADP + phosphate + H(+)</text>
        <dbReference type="Rhea" id="RHEA:13065"/>
        <dbReference type="ChEBI" id="CHEBI:15377"/>
        <dbReference type="ChEBI" id="CHEBI:15378"/>
        <dbReference type="ChEBI" id="CHEBI:30616"/>
        <dbReference type="ChEBI" id="CHEBI:43474"/>
        <dbReference type="ChEBI" id="CHEBI:456216"/>
        <dbReference type="EC" id="3.6.4.13"/>
    </reaction>
</comment>
<evidence type="ECO:0000256" key="2">
    <source>
        <dbReference type="ARBA" id="ARBA00022801"/>
    </source>
</evidence>
<dbReference type="VEuPathDB" id="AmoebaDB:NfTy_065340"/>
<comment type="similarity">
    <text evidence="4">Belongs to the DEAD box helicase family.</text>
</comment>
<dbReference type="PANTHER" id="PTHR24031">
    <property type="entry name" value="RNA HELICASE"/>
    <property type="match status" value="1"/>
</dbReference>
<dbReference type="PROSITE" id="PS51192">
    <property type="entry name" value="HELICASE_ATP_BIND_1"/>
    <property type="match status" value="1"/>
</dbReference>
<comment type="domain">
    <text evidence="4">The Q motif is unique to and characteristic of the DEAD box family of RNA helicases and controls ATP binding and hydrolysis.</text>
</comment>
<reference evidence="6 7" key="1">
    <citation type="journal article" date="2019" name="Sci. Rep.">
        <title>Nanopore sequencing improves the draft genome of the human pathogenic amoeba Naegleria fowleri.</title>
        <authorList>
            <person name="Liechti N."/>
            <person name="Schurch N."/>
            <person name="Bruggmann R."/>
            <person name="Wittwer M."/>
        </authorList>
    </citation>
    <scope>NUCLEOTIDE SEQUENCE [LARGE SCALE GENOMIC DNA]</scope>
    <source>
        <strain evidence="6 7">ATCC 30894</strain>
    </source>
</reference>
<gene>
    <name evidence="6" type="ORF">FDP41_004625</name>
</gene>
<dbReference type="OMA" id="HTHYLMA"/>
<keyword evidence="1 4" id="KW-0547">Nucleotide-binding</keyword>
<dbReference type="VEuPathDB" id="AmoebaDB:NF0128600"/>
<dbReference type="EC" id="3.6.4.13" evidence="4"/>
<keyword evidence="4" id="KW-0694">RNA-binding</keyword>
<dbReference type="GO" id="GO:0016787">
    <property type="term" value="F:hydrolase activity"/>
    <property type="evidence" value="ECO:0007669"/>
    <property type="project" value="UniProtKB-KW"/>
</dbReference>
<dbReference type="InterPro" id="IPR014001">
    <property type="entry name" value="Helicase_ATP-bd"/>
</dbReference>
<evidence type="ECO:0000256" key="1">
    <source>
        <dbReference type="ARBA" id="ARBA00022741"/>
    </source>
</evidence>
<proteinExistence type="inferred from homology"/>
<dbReference type="InterPro" id="IPR011545">
    <property type="entry name" value="DEAD/DEAH_box_helicase_dom"/>
</dbReference>
<dbReference type="EMBL" id="VFQX01000039">
    <property type="protein sequence ID" value="KAF0976319.1"/>
    <property type="molecule type" value="Genomic_DNA"/>
</dbReference>
<evidence type="ECO:0000313" key="6">
    <source>
        <dbReference type="EMBL" id="KAF0976319.1"/>
    </source>
</evidence>
<dbReference type="Proteomes" id="UP000444721">
    <property type="component" value="Unassembled WGS sequence"/>
</dbReference>
<dbReference type="RefSeq" id="XP_044561032.1">
    <property type="nucleotide sequence ID" value="XM_044708060.1"/>
</dbReference>
<comment type="caution">
    <text evidence="6">The sequence shown here is derived from an EMBL/GenBank/DDBJ whole genome shotgun (WGS) entry which is preliminary data.</text>
</comment>
<dbReference type="GeneID" id="68111843"/>
<evidence type="ECO:0000313" key="7">
    <source>
        <dbReference type="Proteomes" id="UP000444721"/>
    </source>
</evidence>
<feature type="domain" description="Helicase ATP-binding" evidence="5">
    <location>
        <begin position="54"/>
        <end position="284"/>
    </location>
</feature>